<reference evidence="3" key="1">
    <citation type="journal article" date="2019" name="Int. J. Syst. Evol. Microbiol.">
        <title>The Global Catalogue of Microorganisms (GCM) 10K type strain sequencing project: providing services to taxonomists for standard genome sequencing and annotation.</title>
        <authorList>
            <consortium name="The Broad Institute Genomics Platform"/>
            <consortium name="The Broad Institute Genome Sequencing Center for Infectious Disease"/>
            <person name="Wu L."/>
            <person name="Ma J."/>
        </authorList>
    </citation>
    <scope>NUCLEOTIDE SEQUENCE [LARGE SCALE GENOMIC DNA]</scope>
    <source>
        <strain evidence="3">CGMCC 4.7178</strain>
    </source>
</reference>
<evidence type="ECO:0008006" key="4">
    <source>
        <dbReference type="Google" id="ProtNLM"/>
    </source>
</evidence>
<keyword evidence="1" id="KW-0812">Transmembrane</keyword>
<feature type="transmembrane region" description="Helical" evidence="1">
    <location>
        <begin position="187"/>
        <end position="209"/>
    </location>
</feature>
<accession>A0ABQ2MH14</accession>
<keyword evidence="1" id="KW-1133">Transmembrane helix</keyword>
<feature type="transmembrane region" description="Helical" evidence="1">
    <location>
        <begin position="258"/>
        <end position="277"/>
    </location>
</feature>
<name>A0ABQ2MH14_9ACTN</name>
<dbReference type="PROSITE" id="PS51257">
    <property type="entry name" value="PROKAR_LIPOPROTEIN"/>
    <property type="match status" value="1"/>
</dbReference>
<dbReference type="Proteomes" id="UP000631535">
    <property type="component" value="Unassembled WGS sequence"/>
</dbReference>
<gene>
    <name evidence="2" type="ORF">GCM10012287_34080</name>
</gene>
<sequence length="347" mass="35362">MKTPTPRSARTVLCLAAWAACLPYLALKTAWVSGSHIGIPEGSPLREGGGLLAAANALGVLLDSCVVVLALALVRPWGARLPAWLMLVPLWAATGFLSPILIAFPVQSLHAAVAGGGASSAGSAGTSAESELLDSWVWTTVYTGFVLQALALGALFVLYGRARWRSLIDGPVRPADRPESAVRPSHALLGSLGALLPGAVHAMWAAGLGFGLDHERRAAYDADTVVTEASFTVLALLAAAGLLLAAGRRGGGRLLPPLVLVWTGSGALACWGGWLLLNSLAGVGGTLGKQPTAMMCALYAGQMLVGLGIAAFGGRLLTRRAAYVRADAPVPSAASVPGAPHAGRLPA</sequence>
<keyword evidence="1" id="KW-0472">Membrane</keyword>
<feature type="transmembrane region" description="Helical" evidence="1">
    <location>
        <begin position="229"/>
        <end position="246"/>
    </location>
</feature>
<protein>
    <recommendedName>
        <fullName evidence="4">Aromatic ring-opening dioxygenase LigA</fullName>
    </recommendedName>
</protein>
<feature type="transmembrane region" description="Helical" evidence="1">
    <location>
        <begin position="51"/>
        <end position="74"/>
    </location>
</feature>
<evidence type="ECO:0000256" key="1">
    <source>
        <dbReference type="SAM" id="Phobius"/>
    </source>
</evidence>
<evidence type="ECO:0000313" key="3">
    <source>
        <dbReference type="Proteomes" id="UP000631535"/>
    </source>
</evidence>
<feature type="transmembrane region" description="Helical" evidence="1">
    <location>
        <begin position="81"/>
        <end position="104"/>
    </location>
</feature>
<organism evidence="2 3">
    <name type="scientific">Streptomyces daqingensis</name>
    <dbReference type="NCBI Taxonomy" id="1472640"/>
    <lineage>
        <taxon>Bacteria</taxon>
        <taxon>Bacillati</taxon>
        <taxon>Actinomycetota</taxon>
        <taxon>Actinomycetes</taxon>
        <taxon>Kitasatosporales</taxon>
        <taxon>Streptomycetaceae</taxon>
        <taxon>Streptomyces</taxon>
    </lineage>
</organism>
<comment type="caution">
    <text evidence="2">The sequence shown here is derived from an EMBL/GenBank/DDBJ whole genome shotgun (WGS) entry which is preliminary data.</text>
</comment>
<dbReference type="RefSeq" id="WP_189037985.1">
    <property type="nucleotide sequence ID" value="NZ_BMMP01000010.1"/>
</dbReference>
<dbReference type="EMBL" id="BMMP01000010">
    <property type="protein sequence ID" value="GGO51625.1"/>
    <property type="molecule type" value="Genomic_DNA"/>
</dbReference>
<evidence type="ECO:0000313" key="2">
    <source>
        <dbReference type="EMBL" id="GGO51625.1"/>
    </source>
</evidence>
<feature type="transmembrane region" description="Helical" evidence="1">
    <location>
        <begin position="297"/>
        <end position="317"/>
    </location>
</feature>
<feature type="transmembrane region" description="Helical" evidence="1">
    <location>
        <begin position="136"/>
        <end position="159"/>
    </location>
</feature>
<proteinExistence type="predicted"/>
<keyword evidence="3" id="KW-1185">Reference proteome</keyword>